<dbReference type="GeneID" id="20310622"/>
<accession>H6C2P5</accession>
<gene>
    <name evidence="3" type="ORF">HMPREF1120_05983</name>
</gene>
<dbReference type="InParanoid" id="H6C2P5"/>
<dbReference type="AlphaFoldDB" id="H6C2P5"/>
<evidence type="ECO:0000313" key="3">
    <source>
        <dbReference type="EMBL" id="EHY57963.1"/>
    </source>
</evidence>
<evidence type="ECO:0000256" key="1">
    <source>
        <dbReference type="SAM" id="MobiDB-lite"/>
    </source>
</evidence>
<organism evidence="3 4">
    <name type="scientific">Exophiala dermatitidis (strain ATCC 34100 / CBS 525.76 / NIH/UT8656)</name>
    <name type="common">Black yeast</name>
    <name type="synonym">Wangiella dermatitidis</name>
    <dbReference type="NCBI Taxonomy" id="858893"/>
    <lineage>
        <taxon>Eukaryota</taxon>
        <taxon>Fungi</taxon>
        <taxon>Dikarya</taxon>
        <taxon>Ascomycota</taxon>
        <taxon>Pezizomycotina</taxon>
        <taxon>Eurotiomycetes</taxon>
        <taxon>Chaetothyriomycetidae</taxon>
        <taxon>Chaetothyriales</taxon>
        <taxon>Herpotrichiellaceae</taxon>
        <taxon>Exophiala</taxon>
    </lineage>
</organism>
<dbReference type="HOGENOM" id="CLU_1619014_0_0_1"/>
<feature type="chain" id="PRO_5003603051" evidence="2">
    <location>
        <begin position="22"/>
        <end position="164"/>
    </location>
</feature>
<protein>
    <submittedName>
        <fullName evidence="3">Uncharacterized protein</fullName>
    </submittedName>
</protein>
<proteinExistence type="predicted"/>
<feature type="region of interest" description="Disordered" evidence="1">
    <location>
        <begin position="144"/>
        <end position="164"/>
    </location>
</feature>
<dbReference type="EMBL" id="JH226134">
    <property type="protein sequence ID" value="EHY57963.1"/>
    <property type="molecule type" value="Genomic_DNA"/>
</dbReference>
<keyword evidence="4" id="KW-1185">Reference proteome</keyword>
<evidence type="ECO:0000313" key="4">
    <source>
        <dbReference type="Proteomes" id="UP000007304"/>
    </source>
</evidence>
<dbReference type="Proteomes" id="UP000007304">
    <property type="component" value="Unassembled WGS sequence"/>
</dbReference>
<dbReference type="VEuPathDB" id="FungiDB:HMPREF1120_05983"/>
<evidence type="ECO:0000256" key="2">
    <source>
        <dbReference type="SAM" id="SignalP"/>
    </source>
</evidence>
<keyword evidence="2" id="KW-0732">Signal</keyword>
<sequence length="164" mass="18968">MQTPHGNSIFLLLTPISTGSAEHPTPSRMYSMLVVAPSSNSREKEFLSHSRSSCCSCYCHINLPFPLYVSPSIRPYIRPPPSFHRSKHTLPTYLTNSIPWVFYSQHPQYPNLHNNPKRRASRPNRIRTHRPIIPILRFPILRSPRRNRQNSIQHARPRPIATST</sequence>
<dbReference type="RefSeq" id="XP_009158424.1">
    <property type="nucleotide sequence ID" value="XM_009160176.1"/>
</dbReference>
<feature type="signal peptide" evidence="2">
    <location>
        <begin position="1"/>
        <end position="21"/>
    </location>
</feature>
<reference evidence="3" key="1">
    <citation type="submission" date="2011-07" db="EMBL/GenBank/DDBJ databases">
        <title>The Genome Sequence of Exophiala (Wangiella) dermatitidis NIH/UT8656.</title>
        <authorList>
            <consortium name="The Broad Institute Genome Sequencing Platform"/>
            <person name="Cuomo C."/>
            <person name="Wang Z."/>
            <person name="Hunicke-Smith S."/>
            <person name="Szanislo P.J."/>
            <person name="Earl A."/>
            <person name="Young S.K."/>
            <person name="Zeng Q."/>
            <person name="Gargeya S."/>
            <person name="Fitzgerald M."/>
            <person name="Haas B."/>
            <person name="Abouelleil A."/>
            <person name="Alvarado L."/>
            <person name="Arachchi H.M."/>
            <person name="Berlin A."/>
            <person name="Brown A."/>
            <person name="Chapman S.B."/>
            <person name="Chen Z."/>
            <person name="Dunbar C."/>
            <person name="Freedman E."/>
            <person name="Gearin G."/>
            <person name="Gellesch M."/>
            <person name="Goldberg J."/>
            <person name="Griggs A."/>
            <person name="Gujja S."/>
            <person name="Heiman D."/>
            <person name="Howarth C."/>
            <person name="Larson L."/>
            <person name="Lui A."/>
            <person name="MacDonald P.J.P."/>
            <person name="Montmayeur A."/>
            <person name="Murphy C."/>
            <person name="Neiman D."/>
            <person name="Pearson M."/>
            <person name="Priest M."/>
            <person name="Roberts A."/>
            <person name="Saif S."/>
            <person name="Shea T."/>
            <person name="Shenoy N."/>
            <person name="Sisk P."/>
            <person name="Stolte C."/>
            <person name="Sykes S."/>
            <person name="Wortman J."/>
            <person name="Nusbaum C."/>
            <person name="Birren B."/>
        </authorList>
    </citation>
    <scope>NUCLEOTIDE SEQUENCE</scope>
    <source>
        <strain evidence="3">NIH/UT8656</strain>
    </source>
</reference>
<name>H6C2P5_EXODN</name>